<dbReference type="GeneID" id="82525833"/>
<sequence>MKLHLFNPENDLALGLGCRNYTPPPHAAAIHRAGALLPLWWAGEDDLVIAPEGLAADAGQLKERFGLHGNIFTGQPVKATPAPWGWSADAKRQFTLAGVRPETLPSDEMIGRLRRLSHRRMTIEIIKGLGGDYPVPTEATDPESVVEAERLSPGCFIKSPWSGSGRGVFCARSLDEKALYKRAAGIIHRQGSVMVERGLDKELDFAALFHAEGGRVCFRGWSVFKAESRGMYSGNIVAPQSRLHEIICGYLPAEMLADTISREEEILSRLAGGSYEGWLGIDMMVYRENGEMKLMPCVEMNLRMTMGVAAIKIGEKLSLQTPALLAWRHRADEADLEGSTILLPPSDGFALTLTEIGEQTQ</sequence>
<name>A0A2V1IR19_9BACT</name>
<evidence type="ECO:0000313" key="4">
    <source>
        <dbReference type="Proteomes" id="UP000244905"/>
    </source>
</evidence>
<feature type="domain" description="ATP-grasp" evidence="2">
    <location>
        <begin position="123"/>
        <end position="326"/>
    </location>
</feature>
<proteinExistence type="predicted"/>
<dbReference type="Proteomes" id="UP000244905">
    <property type="component" value="Unassembled WGS sequence"/>
</dbReference>
<keyword evidence="1" id="KW-0547">Nucleotide-binding</keyword>
<evidence type="ECO:0000259" key="2">
    <source>
        <dbReference type="PROSITE" id="PS50975"/>
    </source>
</evidence>
<dbReference type="GO" id="GO:0046872">
    <property type="term" value="F:metal ion binding"/>
    <property type="evidence" value="ECO:0007669"/>
    <property type="project" value="InterPro"/>
</dbReference>
<dbReference type="EMBL" id="PUEC01000010">
    <property type="protein sequence ID" value="PWB02710.1"/>
    <property type="molecule type" value="Genomic_DNA"/>
</dbReference>
<dbReference type="PROSITE" id="PS50975">
    <property type="entry name" value="ATP_GRASP"/>
    <property type="match status" value="1"/>
</dbReference>
<dbReference type="AlphaFoldDB" id="A0A2V1IR19"/>
<dbReference type="RefSeq" id="WP_107031984.1">
    <property type="nucleotide sequence ID" value="NZ_CARXIO010000015.1"/>
</dbReference>
<evidence type="ECO:0000256" key="1">
    <source>
        <dbReference type="PROSITE-ProRule" id="PRU00409"/>
    </source>
</evidence>
<dbReference type="GO" id="GO:0005524">
    <property type="term" value="F:ATP binding"/>
    <property type="evidence" value="ECO:0007669"/>
    <property type="project" value="UniProtKB-UniRule"/>
</dbReference>
<dbReference type="InterPro" id="IPR011761">
    <property type="entry name" value="ATP-grasp"/>
</dbReference>
<reference evidence="4" key="1">
    <citation type="submission" date="2018-02" db="EMBL/GenBank/DDBJ databases">
        <authorList>
            <person name="Clavel T."/>
            <person name="Strowig T."/>
        </authorList>
    </citation>
    <scope>NUCLEOTIDE SEQUENCE [LARGE SCALE GENOMIC DNA]</scope>
    <source>
        <strain evidence="4">DSM 103720</strain>
    </source>
</reference>
<comment type="caution">
    <text evidence="3">The sequence shown here is derived from an EMBL/GenBank/DDBJ whole genome shotgun (WGS) entry which is preliminary data.</text>
</comment>
<accession>A0A2V1IR19</accession>
<keyword evidence="1" id="KW-0067">ATP-binding</keyword>
<dbReference type="SUPFAM" id="SSF56059">
    <property type="entry name" value="Glutathione synthetase ATP-binding domain-like"/>
    <property type="match status" value="1"/>
</dbReference>
<keyword evidence="4" id="KW-1185">Reference proteome</keyword>
<evidence type="ECO:0000313" key="3">
    <source>
        <dbReference type="EMBL" id="PWB02710.1"/>
    </source>
</evidence>
<organism evidence="3 4">
    <name type="scientific">Duncaniella muris</name>
    <dbReference type="NCBI Taxonomy" id="2094150"/>
    <lineage>
        <taxon>Bacteria</taxon>
        <taxon>Pseudomonadati</taxon>
        <taxon>Bacteroidota</taxon>
        <taxon>Bacteroidia</taxon>
        <taxon>Bacteroidales</taxon>
        <taxon>Muribaculaceae</taxon>
        <taxon>Duncaniella</taxon>
    </lineage>
</organism>
<protein>
    <recommendedName>
        <fullName evidence="2">ATP-grasp domain-containing protein</fullName>
    </recommendedName>
</protein>
<gene>
    <name evidence="3" type="ORF">C5O23_05690</name>
</gene>